<dbReference type="HOGENOM" id="CLU_097806_0_2_6"/>
<dbReference type="PRINTS" id="PR00778">
    <property type="entry name" value="HTHARSR"/>
</dbReference>
<sequence length="112" mass="12644">MNTLDAVFHALGDNTRRAVIARLGGGPASVKELAEPFPMALPSFMKHIAILENSGLITSEKQGRVRTCRLREENFALAEQWFDAQRDLWESRTDRLADFVENQLMKGKNRDG</sequence>
<dbReference type="SUPFAM" id="SSF46785">
    <property type="entry name" value="Winged helix' DNA-binding domain"/>
    <property type="match status" value="1"/>
</dbReference>
<dbReference type="Proteomes" id="UP000009080">
    <property type="component" value="Chromosome"/>
</dbReference>
<dbReference type="eggNOG" id="COG0640">
    <property type="taxonomic scope" value="Bacteria"/>
</dbReference>
<organism evidence="2 3">
    <name type="scientific">Teredinibacter turnerae (strain ATCC 39867 / T7901)</name>
    <dbReference type="NCBI Taxonomy" id="377629"/>
    <lineage>
        <taxon>Bacteria</taxon>
        <taxon>Pseudomonadati</taxon>
        <taxon>Pseudomonadota</taxon>
        <taxon>Gammaproteobacteria</taxon>
        <taxon>Cellvibrionales</taxon>
        <taxon>Cellvibrionaceae</taxon>
        <taxon>Teredinibacter</taxon>
    </lineage>
</organism>
<dbReference type="InterPro" id="IPR036390">
    <property type="entry name" value="WH_DNA-bd_sf"/>
</dbReference>
<accession>C5BUC6</accession>
<dbReference type="GO" id="GO:0003700">
    <property type="term" value="F:DNA-binding transcription factor activity"/>
    <property type="evidence" value="ECO:0007669"/>
    <property type="project" value="InterPro"/>
</dbReference>
<evidence type="ECO:0000313" key="2">
    <source>
        <dbReference type="EMBL" id="ACR11713.1"/>
    </source>
</evidence>
<gene>
    <name evidence="2" type="ordered locus">TERTU_4070</name>
</gene>
<dbReference type="InterPro" id="IPR036388">
    <property type="entry name" value="WH-like_DNA-bd_sf"/>
</dbReference>
<dbReference type="STRING" id="377629.TERTU_4070"/>
<dbReference type="InterPro" id="IPR001845">
    <property type="entry name" value="HTH_ArsR_DNA-bd_dom"/>
</dbReference>
<dbReference type="PROSITE" id="PS50987">
    <property type="entry name" value="HTH_ARSR_2"/>
    <property type="match status" value="1"/>
</dbReference>
<dbReference type="InterPro" id="IPR011991">
    <property type="entry name" value="ArsR-like_HTH"/>
</dbReference>
<proteinExistence type="predicted"/>
<protein>
    <submittedName>
        <fullName evidence="2">Regulatory protein, ArsR</fullName>
    </submittedName>
</protein>
<keyword evidence="3" id="KW-1185">Reference proteome</keyword>
<dbReference type="Gene3D" id="1.10.10.10">
    <property type="entry name" value="Winged helix-like DNA-binding domain superfamily/Winged helix DNA-binding domain"/>
    <property type="match status" value="1"/>
</dbReference>
<evidence type="ECO:0000313" key="3">
    <source>
        <dbReference type="Proteomes" id="UP000009080"/>
    </source>
</evidence>
<dbReference type="RefSeq" id="WP_015817824.1">
    <property type="nucleotide sequence ID" value="NC_012997.1"/>
</dbReference>
<dbReference type="SMART" id="SM00418">
    <property type="entry name" value="HTH_ARSR"/>
    <property type="match status" value="1"/>
</dbReference>
<dbReference type="PANTHER" id="PTHR38600">
    <property type="entry name" value="TRANSCRIPTIONAL REGULATORY PROTEIN"/>
    <property type="match status" value="1"/>
</dbReference>
<feature type="domain" description="HTH arsR-type" evidence="1">
    <location>
        <begin position="1"/>
        <end position="92"/>
    </location>
</feature>
<evidence type="ECO:0000259" key="1">
    <source>
        <dbReference type="PROSITE" id="PS50987"/>
    </source>
</evidence>
<dbReference type="PANTHER" id="PTHR38600:SF2">
    <property type="entry name" value="SLL0088 PROTEIN"/>
    <property type="match status" value="1"/>
</dbReference>
<dbReference type="CDD" id="cd00090">
    <property type="entry name" value="HTH_ARSR"/>
    <property type="match status" value="1"/>
</dbReference>
<dbReference type="EMBL" id="CP001614">
    <property type="protein sequence ID" value="ACR11713.1"/>
    <property type="molecule type" value="Genomic_DNA"/>
</dbReference>
<dbReference type="OrthoDB" id="46768at2"/>
<dbReference type="NCBIfam" id="NF033788">
    <property type="entry name" value="HTH_metalloreg"/>
    <property type="match status" value="1"/>
</dbReference>
<dbReference type="Pfam" id="PF12840">
    <property type="entry name" value="HTH_20"/>
    <property type="match status" value="1"/>
</dbReference>
<reference evidence="2 3" key="1">
    <citation type="journal article" date="2009" name="PLoS ONE">
        <title>The complete genome of Teredinibacter turnerae T7901: an intracellular endosymbiont of marine wood-boring bivalves (shipworms).</title>
        <authorList>
            <person name="Yang J.C."/>
            <person name="Madupu R."/>
            <person name="Durkin A.S."/>
            <person name="Ekborg N.A."/>
            <person name="Pedamallu C.S."/>
            <person name="Hostetler J.B."/>
            <person name="Radune D."/>
            <person name="Toms B.S."/>
            <person name="Henrissat B."/>
            <person name="Coutinho P.M."/>
            <person name="Schwarz S."/>
            <person name="Field L."/>
            <person name="Trindade-Silva A.E."/>
            <person name="Soares C.A.G."/>
            <person name="Elshahawi S."/>
            <person name="Hanora A."/>
            <person name="Schmidt E.W."/>
            <person name="Haygood M.G."/>
            <person name="Posfai J."/>
            <person name="Benner J."/>
            <person name="Madinger C."/>
            <person name="Nove J."/>
            <person name="Anton B."/>
            <person name="Chaudhary K."/>
            <person name="Foster J."/>
            <person name="Holman A."/>
            <person name="Kumar S."/>
            <person name="Lessard P.A."/>
            <person name="Luyten Y.A."/>
            <person name="Slatko B."/>
            <person name="Wood N."/>
            <person name="Wu B."/>
            <person name="Teplitski M."/>
            <person name="Mougous J.D."/>
            <person name="Ward N."/>
            <person name="Eisen J.A."/>
            <person name="Badger J.H."/>
            <person name="Distel D.L."/>
        </authorList>
    </citation>
    <scope>NUCLEOTIDE SEQUENCE [LARGE SCALE GENOMIC DNA]</scope>
    <source>
        <strain evidence="3">ATCC 39867 / T7901</strain>
    </source>
</reference>
<dbReference type="AlphaFoldDB" id="C5BUC6"/>
<name>C5BUC6_TERTT</name>
<dbReference type="KEGG" id="ttu:TERTU_4070"/>